<dbReference type="AlphaFoldDB" id="A0AAN7K8X7"/>
<dbReference type="Proteomes" id="UP001345219">
    <property type="component" value="Chromosome 17"/>
</dbReference>
<evidence type="ECO:0000313" key="1">
    <source>
        <dbReference type="EMBL" id="KAK4760131.1"/>
    </source>
</evidence>
<keyword evidence="2" id="KW-1185">Reference proteome</keyword>
<name>A0AAN7K8X7_9MYRT</name>
<reference evidence="1 2" key="1">
    <citation type="journal article" date="2023" name="Hortic Res">
        <title>Pangenome of water caltrop reveals structural variations and asymmetric subgenome divergence after allopolyploidization.</title>
        <authorList>
            <person name="Zhang X."/>
            <person name="Chen Y."/>
            <person name="Wang L."/>
            <person name="Yuan Y."/>
            <person name="Fang M."/>
            <person name="Shi L."/>
            <person name="Lu R."/>
            <person name="Comes H.P."/>
            <person name="Ma Y."/>
            <person name="Chen Y."/>
            <person name="Huang G."/>
            <person name="Zhou Y."/>
            <person name="Zheng Z."/>
            <person name="Qiu Y."/>
        </authorList>
    </citation>
    <scope>NUCLEOTIDE SEQUENCE [LARGE SCALE GENOMIC DNA]</scope>
    <source>
        <tissue evidence="1">Roots</tissue>
    </source>
</reference>
<dbReference type="Gene3D" id="3.30.450.50">
    <property type="entry name" value="Longin domain"/>
    <property type="match status" value="1"/>
</dbReference>
<accession>A0AAN7K8X7</accession>
<evidence type="ECO:0000313" key="2">
    <source>
        <dbReference type="Proteomes" id="UP001345219"/>
    </source>
</evidence>
<protein>
    <submittedName>
        <fullName evidence="1">Uncharacterized protein</fullName>
    </submittedName>
</protein>
<proteinExistence type="predicted"/>
<sequence length="110" mass="12809">MRRCQNVPFWEEVLCSVLLHLEMFWTKGRAVLSAQAYAVNDQFSRVLSQQMEYYSNDLNADRIYQLEGDMSQVINDVLNPIWNQAFDIVVEDGLEDKLILAYRVFLGVSI</sequence>
<dbReference type="CDD" id="cd00030">
    <property type="entry name" value="C2"/>
    <property type="match status" value="1"/>
</dbReference>
<comment type="caution">
    <text evidence="1">The sequence shown here is derived from an EMBL/GenBank/DDBJ whole genome shotgun (WGS) entry which is preliminary data.</text>
</comment>
<organism evidence="1 2">
    <name type="scientific">Trapa incisa</name>
    <dbReference type="NCBI Taxonomy" id="236973"/>
    <lineage>
        <taxon>Eukaryota</taxon>
        <taxon>Viridiplantae</taxon>
        <taxon>Streptophyta</taxon>
        <taxon>Embryophyta</taxon>
        <taxon>Tracheophyta</taxon>
        <taxon>Spermatophyta</taxon>
        <taxon>Magnoliopsida</taxon>
        <taxon>eudicotyledons</taxon>
        <taxon>Gunneridae</taxon>
        <taxon>Pentapetalae</taxon>
        <taxon>rosids</taxon>
        <taxon>malvids</taxon>
        <taxon>Myrtales</taxon>
        <taxon>Lythraceae</taxon>
        <taxon>Trapa</taxon>
    </lineage>
</organism>
<gene>
    <name evidence="1" type="ORF">SAY87_023262</name>
</gene>
<dbReference type="EMBL" id="JAXIOK010000011">
    <property type="protein sequence ID" value="KAK4760131.1"/>
    <property type="molecule type" value="Genomic_DNA"/>
</dbReference>